<dbReference type="GO" id="GO:0003676">
    <property type="term" value="F:nucleic acid binding"/>
    <property type="evidence" value="ECO:0007669"/>
    <property type="project" value="InterPro"/>
</dbReference>
<evidence type="ECO:0008006" key="4">
    <source>
        <dbReference type="Google" id="ProtNLM"/>
    </source>
</evidence>
<dbReference type="AlphaFoldDB" id="A0A0D1X8R1"/>
<evidence type="ECO:0000313" key="3">
    <source>
        <dbReference type="Proteomes" id="UP000053259"/>
    </source>
</evidence>
<reference evidence="2 3" key="1">
    <citation type="submission" date="2015-01" db="EMBL/GenBank/DDBJ databases">
        <title>The Genome Sequence of Ochroconis gallopava CBS43764.</title>
        <authorList>
            <consortium name="The Broad Institute Genomics Platform"/>
            <person name="Cuomo C."/>
            <person name="de Hoog S."/>
            <person name="Gorbushina A."/>
            <person name="Stielow B."/>
            <person name="Teixiera M."/>
            <person name="Abouelleil A."/>
            <person name="Chapman S.B."/>
            <person name="Priest M."/>
            <person name="Young S.K."/>
            <person name="Wortman J."/>
            <person name="Nusbaum C."/>
            <person name="Birren B."/>
        </authorList>
    </citation>
    <scope>NUCLEOTIDE SEQUENCE [LARGE SCALE GENOMIC DNA]</scope>
    <source>
        <strain evidence="2 3">CBS 43764</strain>
    </source>
</reference>
<feature type="region of interest" description="Disordered" evidence="1">
    <location>
        <begin position="74"/>
        <end position="132"/>
    </location>
</feature>
<gene>
    <name evidence="2" type="ORF">PV09_09766</name>
</gene>
<feature type="compositionally biased region" description="Polar residues" evidence="1">
    <location>
        <begin position="114"/>
        <end position="132"/>
    </location>
</feature>
<dbReference type="InParanoid" id="A0A0D1X8R1"/>
<evidence type="ECO:0000313" key="2">
    <source>
        <dbReference type="EMBL" id="KIV98410.1"/>
    </source>
</evidence>
<dbReference type="GeneID" id="27317739"/>
<dbReference type="RefSeq" id="XP_016208280.1">
    <property type="nucleotide sequence ID" value="XM_016363892.1"/>
</dbReference>
<evidence type="ECO:0000256" key="1">
    <source>
        <dbReference type="SAM" id="MobiDB-lite"/>
    </source>
</evidence>
<organism evidence="2 3">
    <name type="scientific">Verruconis gallopava</name>
    <dbReference type="NCBI Taxonomy" id="253628"/>
    <lineage>
        <taxon>Eukaryota</taxon>
        <taxon>Fungi</taxon>
        <taxon>Dikarya</taxon>
        <taxon>Ascomycota</taxon>
        <taxon>Pezizomycotina</taxon>
        <taxon>Dothideomycetes</taxon>
        <taxon>Pleosporomycetidae</taxon>
        <taxon>Venturiales</taxon>
        <taxon>Sympoventuriaceae</taxon>
        <taxon>Verruconis</taxon>
    </lineage>
</organism>
<protein>
    <recommendedName>
        <fullName evidence="4">CCHC-type domain-containing protein</fullName>
    </recommendedName>
</protein>
<name>A0A0D1X8R1_9PEZI</name>
<dbReference type="HOGENOM" id="CLU_1612088_0_0_1"/>
<dbReference type="InterPro" id="IPR036875">
    <property type="entry name" value="Znf_CCHC_sf"/>
</dbReference>
<feature type="compositionally biased region" description="Polar residues" evidence="1">
    <location>
        <begin position="82"/>
        <end position="91"/>
    </location>
</feature>
<keyword evidence="3" id="KW-1185">Reference proteome</keyword>
<dbReference type="GO" id="GO:0008270">
    <property type="term" value="F:zinc ion binding"/>
    <property type="evidence" value="ECO:0007669"/>
    <property type="project" value="InterPro"/>
</dbReference>
<accession>A0A0D1X8R1</accession>
<feature type="compositionally biased region" description="Polar residues" evidence="1">
    <location>
        <begin position="150"/>
        <end position="165"/>
    </location>
</feature>
<dbReference type="EMBL" id="KN847692">
    <property type="protein sequence ID" value="KIV98410.1"/>
    <property type="molecule type" value="Genomic_DNA"/>
</dbReference>
<proteinExistence type="predicted"/>
<dbReference type="SUPFAM" id="SSF57756">
    <property type="entry name" value="Retrovirus zinc finger-like domains"/>
    <property type="match status" value="1"/>
</dbReference>
<sequence length="165" mass="18640">MAYQRAEQRPGQTTQQFYQYLLSLERQLSEDFSENQQRFHLLARLRPELRDQLNRYQDIPKTCESIVALATRLEGLGKKRVSSNTDNGTTRKTQRLDSDNTYDTKSASDHHKTGSYTQGSSQAQTPGHSQTLYFICKDPGHLAQDCRKAGTTQPGASPDNQSGKD</sequence>
<feature type="region of interest" description="Disordered" evidence="1">
    <location>
        <begin position="144"/>
        <end position="165"/>
    </location>
</feature>
<dbReference type="Proteomes" id="UP000053259">
    <property type="component" value="Unassembled WGS sequence"/>
</dbReference>
<dbReference type="VEuPathDB" id="FungiDB:PV09_09766"/>